<dbReference type="Gene3D" id="2.40.50.140">
    <property type="entry name" value="Nucleic acid-binding proteins"/>
    <property type="match status" value="1"/>
</dbReference>
<dbReference type="PROSITE" id="PS51857">
    <property type="entry name" value="CSD_2"/>
    <property type="match status" value="1"/>
</dbReference>
<proteinExistence type="predicted"/>
<dbReference type="InterPro" id="IPR002059">
    <property type="entry name" value="CSP_DNA-bd"/>
</dbReference>
<dbReference type="InterPro" id="IPR016191">
    <property type="entry name" value="Ribonuclease/ribotoxin"/>
</dbReference>
<keyword evidence="7" id="KW-1185">Reference proteome</keyword>
<evidence type="ECO:0000256" key="3">
    <source>
        <dbReference type="SAM" id="MobiDB-lite"/>
    </source>
</evidence>
<dbReference type="InterPro" id="IPR000026">
    <property type="entry name" value="N1-like"/>
</dbReference>
<keyword evidence="4" id="KW-0472">Membrane</keyword>
<dbReference type="Pfam" id="PF00545">
    <property type="entry name" value="Ribonuclease"/>
    <property type="match status" value="1"/>
</dbReference>
<comment type="caution">
    <text evidence="6">The sequence shown here is derived from an EMBL/GenBank/DDBJ whole genome shotgun (WGS) entry which is preliminary data.</text>
</comment>
<keyword evidence="1" id="KW-0540">Nuclease</keyword>
<evidence type="ECO:0000256" key="4">
    <source>
        <dbReference type="SAM" id="Phobius"/>
    </source>
</evidence>
<accession>A0ABS3NLS6</accession>
<dbReference type="CDD" id="cd04458">
    <property type="entry name" value="CSP_CDS"/>
    <property type="match status" value="1"/>
</dbReference>
<evidence type="ECO:0000256" key="2">
    <source>
        <dbReference type="ARBA" id="ARBA00022801"/>
    </source>
</evidence>
<reference evidence="6 7" key="1">
    <citation type="submission" date="2021-03" db="EMBL/GenBank/DDBJ databases">
        <authorList>
            <person name="Shang D.-D."/>
            <person name="Du Z.-J."/>
            <person name="Chen G.-J."/>
        </authorList>
    </citation>
    <scope>NUCLEOTIDE SEQUENCE [LARGE SCALE GENOMIC DNA]</scope>
    <source>
        <strain evidence="6 7">F1192</strain>
    </source>
</reference>
<keyword evidence="4" id="KW-1133">Transmembrane helix</keyword>
<dbReference type="RefSeq" id="WP_207990103.1">
    <property type="nucleotide sequence ID" value="NZ_JAGBKM010000004.1"/>
</dbReference>
<evidence type="ECO:0000313" key="7">
    <source>
        <dbReference type="Proteomes" id="UP000664554"/>
    </source>
</evidence>
<dbReference type="SUPFAM" id="SSF50249">
    <property type="entry name" value="Nucleic acid-binding proteins"/>
    <property type="match status" value="1"/>
</dbReference>
<dbReference type="Pfam" id="PF00313">
    <property type="entry name" value="CSD"/>
    <property type="match status" value="1"/>
</dbReference>
<feature type="compositionally biased region" description="Low complexity" evidence="3">
    <location>
        <begin position="81"/>
        <end position="92"/>
    </location>
</feature>
<keyword evidence="4" id="KW-0812">Transmembrane</keyword>
<evidence type="ECO:0000259" key="5">
    <source>
        <dbReference type="PROSITE" id="PS51857"/>
    </source>
</evidence>
<dbReference type="EMBL" id="JAGBKM010000004">
    <property type="protein sequence ID" value="MBO1530361.1"/>
    <property type="molecule type" value="Genomic_DNA"/>
</dbReference>
<name>A0ABS3NLS6_9GAMM</name>
<gene>
    <name evidence="6" type="ORF">J3492_03930</name>
</gene>
<dbReference type="InterPro" id="IPR012340">
    <property type="entry name" value="NA-bd_OB-fold"/>
</dbReference>
<protein>
    <submittedName>
        <fullName evidence="6">Cold shock domain-containing protein</fullName>
    </submittedName>
</protein>
<organism evidence="6 7">
    <name type="scientific">Psychrobacter coccoides</name>
    <dbReference type="NCBI Taxonomy" id="2818440"/>
    <lineage>
        <taxon>Bacteria</taxon>
        <taxon>Pseudomonadati</taxon>
        <taxon>Pseudomonadota</taxon>
        <taxon>Gammaproteobacteria</taxon>
        <taxon>Moraxellales</taxon>
        <taxon>Moraxellaceae</taxon>
        <taxon>Psychrobacter</taxon>
    </lineage>
</organism>
<dbReference type="SUPFAM" id="SSF53933">
    <property type="entry name" value="Microbial ribonucleases"/>
    <property type="match status" value="1"/>
</dbReference>
<dbReference type="Proteomes" id="UP000664554">
    <property type="component" value="Unassembled WGS sequence"/>
</dbReference>
<keyword evidence="2" id="KW-0378">Hydrolase</keyword>
<feature type="domain" description="CSD" evidence="5">
    <location>
        <begin position="1"/>
        <end position="65"/>
    </location>
</feature>
<feature type="region of interest" description="Disordered" evidence="3">
    <location>
        <begin position="74"/>
        <end position="97"/>
    </location>
</feature>
<dbReference type="Gene3D" id="3.10.450.30">
    <property type="entry name" value="Microbial ribonucleases"/>
    <property type="match status" value="1"/>
</dbReference>
<sequence length="242" mass="26677">MQSGTIKHYHSDKGYGFIDVDNQSEDVFFHVSIAMLPQPITVGQRVYFTSERNAKNQLRATKVTSTTLSIEDSIEPAPQQHPSNLINSPHHSSSSHRAKRSLTSTLFGLIALITVAVYFFGDLSSGFLADGIVDSASQSEPISETRSASANNSVTGDPQIDQTLALIQRGGPFPYPHKDGTTFYNREGRLPAQSQGYYREYTVPTPGLSHRGPRRIVTGGHPPTVYYLTLDHYDSFTTLEVN</sequence>
<feature type="transmembrane region" description="Helical" evidence="4">
    <location>
        <begin position="102"/>
        <end position="121"/>
    </location>
</feature>
<evidence type="ECO:0000256" key="1">
    <source>
        <dbReference type="ARBA" id="ARBA00022722"/>
    </source>
</evidence>
<evidence type="ECO:0000313" key="6">
    <source>
        <dbReference type="EMBL" id="MBO1530361.1"/>
    </source>
</evidence>